<dbReference type="VEuPathDB" id="FungiDB:SCHCODRAFT_02500636"/>
<keyword evidence="3" id="KW-1185">Reference proteome</keyword>
<sequence>MLRVLNSMASLAPARRARSPGVCGPEGARRGHADDITERDCALVTNTCPRVTVRALQSITLLEDCHHPVDEVDAQHYSKLADDGVDSAVNAMLEAPPATAYFPCATRFTPQDVSGPEYQLTALNECEPNEDESASPELVGGKRLPTPIFPASYTASVYPDLSSPSSSESSAESYVSEPPFDRQADDDALRPYIESHQLVLDSTTPWKTPHIAICPTPQSWEQHVIPSYNSVPPQDLGHLGVPPRPLHDTCPLNTDTDIRHEGDEPAAHEEPGPARVFSHAAFAIWTQKTSVERLIFCSVVAALQRRNFQLVARAASQLAGLLYGRYESPDVFSHLEPPFVWSDQALPLLDASQHPPGTLILESDHPLTVPHIIITPEPNDDPWVAAMNLPTFPQDGRFLMVYYHNMQVWWGPEWLQAQMEAQWQYQLQCAQCQGCAQLAAECCCNAPVAEAVAEPTPEEAGYWPIEDDDCAQYASSPTTDESSCDESTPPMTPEPEPDVRPACNIFSVDEDDDELPSIEEWCKSLERNRGQS</sequence>
<feature type="compositionally biased region" description="Low complexity" evidence="1">
    <location>
        <begin position="162"/>
        <end position="178"/>
    </location>
</feature>
<protein>
    <submittedName>
        <fullName evidence="2">Uncharacterized protein</fullName>
    </submittedName>
</protein>
<evidence type="ECO:0000313" key="2">
    <source>
        <dbReference type="EMBL" id="EFJ03226.1"/>
    </source>
</evidence>
<dbReference type="RefSeq" id="XP_003038128.1">
    <property type="nucleotide sequence ID" value="XM_003038082.1"/>
</dbReference>
<dbReference type="OrthoDB" id="2649950at2759"/>
<name>D8PS72_SCHCM</name>
<reference evidence="2 3" key="1">
    <citation type="journal article" date="2010" name="Nat. Biotechnol.">
        <title>Genome sequence of the model mushroom Schizophyllum commune.</title>
        <authorList>
            <person name="Ohm R.A."/>
            <person name="de Jong J.F."/>
            <person name="Lugones L.G."/>
            <person name="Aerts A."/>
            <person name="Kothe E."/>
            <person name="Stajich J.E."/>
            <person name="de Vries R.P."/>
            <person name="Record E."/>
            <person name="Levasseur A."/>
            <person name="Baker S.E."/>
            <person name="Bartholomew K.A."/>
            <person name="Coutinho P.M."/>
            <person name="Erdmann S."/>
            <person name="Fowler T.J."/>
            <person name="Gathman A.C."/>
            <person name="Lombard V."/>
            <person name="Henrissat B."/>
            <person name="Knabe N."/>
            <person name="Kuees U."/>
            <person name="Lilly W.W."/>
            <person name="Lindquist E."/>
            <person name="Lucas S."/>
            <person name="Magnuson J.K."/>
            <person name="Piumi F."/>
            <person name="Raudaskoski M."/>
            <person name="Salamov A."/>
            <person name="Schmutz J."/>
            <person name="Schwarze F.W.M.R."/>
            <person name="vanKuyk P.A."/>
            <person name="Horton J.S."/>
            <person name="Grigoriev I.V."/>
            <person name="Woesten H.A.B."/>
        </authorList>
    </citation>
    <scope>NUCLEOTIDE SEQUENCE [LARGE SCALE GENOMIC DNA]</scope>
    <source>
        <strain evidence="3">H4-8 / FGSC 9210</strain>
    </source>
</reference>
<dbReference type="GeneID" id="9588250"/>
<feature type="non-terminal residue" evidence="2">
    <location>
        <position position="532"/>
    </location>
</feature>
<dbReference type="HOGENOM" id="CLU_512055_0_0_1"/>
<evidence type="ECO:0000256" key="1">
    <source>
        <dbReference type="SAM" id="MobiDB-lite"/>
    </source>
</evidence>
<evidence type="ECO:0000313" key="3">
    <source>
        <dbReference type="Proteomes" id="UP000007431"/>
    </source>
</evidence>
<gene>
    <name evidence="2" type="ORF">SCHCODRAFT_102999</name>
</gene>
<accession>D8PS72</accession>
<dbReference type="OMA" id="PFRAPHI"/>
<dbReference type="AlphaFoldDB" id="D8PS72"/>
<dbReference type="KEGG" id="scm:SCHCO_02500636"/>
<dbReference type="EMBL" id="GL377302">
    <property type="protein sequence ID" value="EFJ03226.1"/>
    <property type="molecule type" value="Genomic_DNA"/>
</dbReference>
<dbReference type="Proteomes" id="UP000007431">
    <property type="component" value="Unassembled WGS sequence"/>
</dbReference>
<feature type="region of interest" description="Disordered" evidence="1">
    <location>
        <begin position="159"/>
        <end position="182"/>
    </location>
</feature>
<dbReference type="InParanoid" id="D8PS72"/>
<feature type="region of interest" description="Disordered" evidence="1">
    <location>
        <begin position="469"/>
        <end position="503"/>
    </location>
</feature>
<organism evidence="3">
    <name type="scientific">Schizophyllum commune (strain H4-8 / FGSC 9210)</name>
    <name type="common">Split gill fungus</name>
    <dbReference type="NCBI Taxonomy" id="578458"/>
    <lineage>
        <taxon>Eukaryota</taxon>
        <taxon>Fungi</taxon>
        <taxon>Dikarya</taxon>
        <taxon>Basidiomycota</taxon>
        <taxon>Agaricomycotina</taxon>
        <taxon>Agaricomycetes</taxon>
        <taxon>Agaricomycetidae</taxon>
        <taxon>Agaricales</taxon>
        <taxon>Schizophyllaceae</taxon>
        <taxon>Schizophyllum</taxon>
    </lineage>
</organism>
<proteinExistence type="predicted"/>
<dbReference type="eggNOG" id="ENOG502SU1W">
    <property type="taxonomic scope" value="Eukaryota"/>
</dbReference>